<dbReference type="PANTHER" id="PTHR46071:SF3">
    <property type="entry name" value="ANKYRIN REPEAT AND BTB_POZ DOMAIN-CONTAINING PROTEIN 2"/>
    <property type="match status" value="1"/>
</dbReference>
<gene>
    <name evidence="5" type="ORF">PLEPLA_LOCUS12082</name>
</gene>
<dbReference type="InterPro" id="IPR009072">
    <property type="entry name" value="Histone-fold"/>
</dbReference>
<comment type="caution">
    <text evidence="5">The sequence shown here is derived from an EMBL/GenBank/DDBJ whole genome shotgun (WGS) entry which is preliminary data.</text>
</comment>
<protein>
    <recommendedName>
        <fullName evidence="4">ABTB2/3 histone-like domain-containing protein</fullName>
    </recommendedName>
</protein>
<evidence type="ECO:0000313" key="6">
    <source>
        <dbReference type="Proteomes" id="UP001153269"/>
    </source>
</evidence>
<evidence type="ECO:0000256" key="2">
    <source>
        <dbReference type="ARBA" id="ARBA00023043"/>
    </source>
</evidence>
<dbReference type="Pfam" id="PF26281">
    <property type="entry name" value="Histone_ABTB"/>
    <property type="match status" value="1"/>
</dbReference>
<evidence type="ECO:0000259" key="4">
    <source>
        <dbReference type="Pfam" id="PF26281"/>
    </source>
</evidence>
<feature type="region of interest" description="Disordered" evidence="3">
    <location>
        <begin position="16"/>
        <end position="53"/>
    </location>
</feature>
<dbReference type="Gene3D" id="1.10.20.10">
    <property type="entry name" value="Histone, subunit A"/>
    <property type="match status" value="1"/>
</dbReference>
<dbReference type="GO" id="GO:0046982">
    <property type="term" value="F:protein heterodimerization activity"/>
    <property type="evidence" value="ECO:0007669"/>
    <property type="project" value="InterPro"/>
</dbReference>
<dbReference type="InterPro" id="IPR059008">
    <property type="entry name" value="ABTB2/3_histone"/>
</dbReference>
<organism evidence="5 6">
    <name type="scientific">Pleuronectes platessa</name>
    <name type="common">European plaice</name>
    <dbReference type="NCBI Taxonomy" id="8262"/>
    <lineage>
        <taxon>Eukaryota</taxon>
        <taxon>Metazoa</taxon>
        <taxon>Chordata</taxon>
        <taxon>Craniata</taxon>
        <taxon>Vertebrata</taxon>
        <taxon>Euteleostomi</taxon>
        <taxon>Actinopterygii</taxon>
        <taxon>Neopterygii</taxon>
        <taxon>Teleostei</taxon>
        <taxon>Neoteleostei</taxon>
        <taxon>Acanthomorphata</taxon>
        <taxon>Carangaria</taxon>
        <taxon>Pleuronectiformes</taxon>
        <taxon>Pleuronectoidei</taxon>
        <taxon>Pleuronectidae</taxon>
        <taxon>Pleuronectes</taxon>
    </lineage>
</organism>
<keyword evidence="1" id="KW-0677">Repeat</keyword>
<sequence length="233" mass="25955">MCSALELRTLEDLTLDPGYVPGDPRTSLSLSSSGRSGQSPPHTSTPQRGAWWQHAGSLSSRNGSWDTVSTLPEDAGDILAKCPCLPELEDCPWSEQDLREVVRKVPRRRLTGEAVRRLSALLGRALLRVSREAQRLSELHRRCTRLEVQSAVRLVLSWSLAEQCVSSAVRAVSPALHELRRHRAPAGKVRALRPDPVRGPLLQVDGGHARVGCEWHEYAAVCLAACWRLWRRR</sequence>
<feature type="domain" description="ABTB2/3 histone-like" evidence="4">
    <location>
        <begin position="92"/>
        <end position="173"/>
    </location>
</feature>
<dbReference type="PANTHER" id="PTHR46071">
    <property type="entry name" value="ANKYRIN REPEAT AND BTB/POZ DOMAIN-CONTAINING"/>
    <property type="match status" value="1"/>
</dbReference>
<reference evidence="5" key="1">
    <citation type="submission" date="2020-03" db="EMBL/GenBank/DDBJ databases">
        <authorList>
            <person name="Weist P."/>
        </authorList>
    </citation>
    <scope>NUCLEOTIDE SEQUENCE</scope>
</reference>
<accession>A0A9N7U3Y1</accession>
<dbReference type="AlphaFoldDB" id="A0A9N7U3Y1"/>
<keyword evidence="2" id="KW-0040">ANK repeat</keyword>
<keyword evidence="6" id="KW-1185">Reference proteome</keyword>
<name>A0A9N7U3Y1_PLEPL</name>
<feature type="compositionally biased region" description="Low complexity" evidence="3">
    <location>
        <begin position="27"/>
        <end position="39"/>
    </location>
</feature>
<dbReference type="SUPFAM" id="SSF47113">
    <property type="entry name" value="Histone-fold"/>
    <property type="match status" value="1"/>
</dbReference>
<evidence type="ECO:0000313" key="5">
    <source>
        <dbReference type="EMBL" id="CAB1424161.1"/>
    </source>
</evidence>
<dbReference type="EMBL" id="CADEAL010000710">
    <property type="protein sequence ID" value="CAB1424161.1"/>
    <property type="molecule type" value="Genomic_DNA"/>
</dbReference>
<evidence type="ECO:0000256" key="3">
    <source>
        <dbReference type="SAM" id="MobiDB-lite"/>
    </source>
</evidence>
<evidence type="ECO:0000256" key="1">
    <source>
        <dbReference type="ARBA" id="ARBA00022737"/>
    </source>
</evidence>
<dbReference type="InterPro" id="IPR052089">
    <property type="entry name" value="Ankyrin-BTB/POZ_domain"/>
</dbReference>
<proteinExistence type="predicted"/>
<dbReference type="Proteomes" id="UP001153269">
    <property type="component" value="Unassembled WGS sequence"/>
</dbReference>